<sequence length="89" mass="10356">MAGKQDSTFIKSVAPFDYVMSDYTWHLDRNSATPFSDFFGLPMVSRKASTTRLNTDWPTPLSSFFYFPMISRRKSGMRLRTGKRFLSLR</sequence>
<proteinExistence type="predicted"/>
<evidence type="ECO:0000313" key="2">
    <source>
        <dbReference type="Proteomes" id="UP000295277"/>
    </source>
</evidence>
<organism evidence="1 2">
    <name type="scientific">Rhodovulum steppense</name>
    <dbReference type="NCBI Taxonomy" id="540251"/>
    <lineage>
        <taxon>Bacteria</taxon>
        <taxon>Pseudomonadati</taxon>
        <taxon>Pseudomonadota</taxon>
        <taxon>Alphaproteobacteria</taxon>
        <taxon>Rhodobacterales</taxon>
        <taxon>Paracoccaceae</taxon>
        <taxon>Rhodovulum</taxon>
    </lineage>
</organism>
<evidence type="ECO:0000313" key="1">
    <source>
        <dbReference type="EMBL" id="TCM86090.1"/>
    </source>
</evidence>
<protein>
    <submittedName>
        <fullName evidence="1">Uncharacterized protein</fullName>
    </submittedName>
</protein>
<gene>
    <name evidence="1" type="ORF">EV216_10555</name>
</gene>
<dbReference type="Proteomes" id="UP000295277">
    <property type="component" value="Unassembled WGS sequence"/>
</dbReference>
<reference evidence="1 2" key="1">
    <citation type="submission" date="2019-03" db="EMBL/GenBank/DDBJ databases">
        <title>Genomic Encyclopedia of Type Strains, Phase IV (KMG-IV): sequencing the most valuable type-strain genomes for metagenomic binning, comparative biology and taxonomic classification.</title>
        <authorList>
            <person name="Goeker M."/>
        </authorList>
    </citation>
    <scope>NUCLEOTIDE SEQUENCE [LARGE SCALE GENOMIC DNA]</scope>
    <source>
        <strain evidence="1 2">DSM 21153</strain>
    </source>
</reference>
<dbReference type="AlphaFoldDB" id="A0A4R1YXY6"/>
<dbReference type="OrthoDB" id="7869246at2"/>
<dbReference type="EMBL" id="SLVM01000005">
    <property type="protein sequence ID" value="TCM86090.1"/>
    <property type="molecule type" value="Genomic_DNA"/>
</dbReference>
<dbReference type="RefSeq" id="WP_132693888.1">
    <property type="nucleotide sequence ID" value="NZ_SLVM01000005.1"/>
</dbReference>
<name>A0A4R1YXY6_9RHOB</name>
<accession>A0A4R1YXY6</accession>
<comment type="caution">
    <text evidence="1">The sequence shown here is derived from an EMBL/GenBank/DDBJ whole genome shotgun (WGS) entry which is preliminary data.</text>
</comment>
<keyword evidence="2" id="KW-1185">Reference proteome</keyword>